<comment type="caution">
    <text evidence="3">The sequence shown here is derived from an EMBL/GenBank/DDBJ whole genome shotgun (WGS) entry which is preliminary data.</text>
</comment>
<keyword evidence="4" id="KW-1185">Reference proteome</keyword>
<gene>
    <name evidence="3" type="ORF">H9X83_04325</name>
</gene>
<evidence type="ECO:0000256" key="1">
    <source>
        <dbReference type="SAM" id="SignalP"/>
    </source>
</evidence>
<name>A0ABS2G9Z6_9FIRM</name>
<organism evidence="3 4">
    <name type="scientific">Anaerotignum lactatifermentans</name>
    <dbReference type="NCBI Taxonomy" id="160404"/>
    <lineage>
        <taxon>Bacteria</taxon>
        <taxon>Bacillati</taxon>
        <taxon>Bacillota</taxon>
        <taxon>Clostridia</taxon>
        <taxon>Lachnospirales</taxon>
        <taxon>Anaerotignaceae</taxon>
        <taxon>Anaerotignum</taxon>
    </lineage>
</organism>
<feature type="chain" id="PRO_5045991741" description="Copper amine oxidase-like N-terminal domain-containing protein" evidence="1">
    <location>
        <begin position="35"/>
        <end position="361"/>
    </location>
</feature>
<evidence type="ECO:0000313" key="3">
    <source>
        <dbReference type="EMBL" id="MBM6877388.1"/>
    </source>
</evidence>
<dbReference type="InterPro" id="IPR012854">
    <property type="entry name" value="Cu_amine_oxidase-like_N"/>
</dbReference>
<dbReference type="EMBL" id="JACSNV010000004">
    <property type="protein sequence ID" value="MBM6877388.1"/>
    <property type="molecule type" value="Genomic_DNA"/>
</dbReference>
<evidence type="ECO:0000259" key="2">
    <source>
        <dbReference type="Pfam" id="PF07833"/>
    </source>
</evidence>
<dbReference type="Proteomes" id="UP000729290">
    <property type="component" value="Unassembled WGS sequence"/>
</dbReference>
<reference evidence="3 4" key="1">
    <citation type="journal article" date="2021" name="Sci. Rep.">
        <title>The distribution of antibiotic resistance genes in chicken gut microbiota commensals.</title>
        <authorList>
            <person name="Juricova H."/>
            <person name="Matiasovicova J."/>
            <person name="Kubasova T."/>
            <person name="Cejkova D."/>
            <person name="Rychlik I."/>
        </authorList>
    </citation>
    <scope>NUCLEOTIDE SEQUENCE [LARGE SCALE GENOMIC DNA]</scope>
    <source>
        <strain evidence="3 4">An431b</strain>
    </source>
</reference>
<sequence>MNRHVFHHKIFQRIGGLFLTLALLASLTPAAVQAHPPITVYVDGKEVVFDQAPVIQNDRTLVPMRKIFEAMDATVLWEESAQTITSQRGSDVVLMIIGQNQVYKNGEVVYTMDVPAQIMNDRTMVPIRAVAMAFDADVAWDGVNYVINISTSGSAQTTGGNYRQEIKADDGTTVMTIELTYTPLTQNSSVANTINETIYTQLQAEGSGAMMQYAEAAKAAYALAQRNSEYFSPWYYRQTNTVSTEDNRYASILQETLFFAGTVEQTLTATTYSMITGKELGLTDIVPDDPDDLEESIRQGFLALIAQKETAFYSDAESRLNKNIDDTGFYLTKDGITFFLNPGILANRDAGVIGFHVIYSY</sequence>
<dbReference type="Pfam" id="PF07833">
    <property type="entry name" value="Cu_amine_oxidN1"/>
    <property type="match status" value="1"/>
</dbReference>
<proteinExistence type="predicted"/>
<dbReference type="InterPro" id="IPR036582">
    <property type="entry name" value="Mao_N_sf"/>
</dbReference>
<dbReference type="Gene3D" id="3.30.457.10">
    <property type="entry name" value="Copper amine oxidase-like, N-terminal domain"/>
    <property type="match status" value="1"/>
</dbReference>
<protein>
    <recommendedName>
        <fullName evidence="2">Copper amine oxidase-like N-terminal domain-containing protein</fullName>
    </recommendedName>
</protein>
<feature type="domain" description="Copper amine oxidase-like N-terminal" evidence="2">
    <location>
        <begin position="41"/>
        <end position="148"/>
    </location>
</feature>
<feature type="signal peptide" evidence="1">
    <location>
        <begin position="1"/>
        <end position="34"/>
    </location>
</feature>
<dbReference type="Gene3D" id="3.30.565.40">
    <property type="entry name" value="Fervidobacterium nodosum Rt17-B1 like"/>
    <property type="match status" value="1"/>
</dbReference>
<dbReference type="SUPFAM" id="SSF55383">
    <property type="entry name" value="Copper amine oxidase, domain N"/>
    <property type="match status" value="1"/>
</dbReference>
<evidence type="ECO:0000313" key="4">
    <source>
        <dbReference type="Proteomes" id="UP000729290"/>
    </source>
</evidence>
<keyword evidence="1" id="KW-0732">Signal</keyword>
<accession>A0ABS2G9Z6</accession>
<dbReference type="RefSeq" id="WP_205133393.1">
    <property type="nucleotide sequence ID" value="NZ_JACSNT010000005.1"/>
</dbReference>